<dbReference type="EMBL" id="JADQDN010000002">
    <property type="protein sequence ID" value="MBF9195594.1"/>
    <property type="molecule type" value="Genomic_DNA"/>
</dbReference>
<sequence>MLDAAEAASGRLDAEHGEFRFVLEDGRVLAGESLVGARVMMRNGNEDIQVLIAAVETMNSAPGEPLVLYRLLVEDIAGQGLYDACRPDARGRRLGLPLMKDKVLTLTCTSGAEGKCILMGYRPWEERGDVPMRDLHAACIHLVRADYSGDDRPTTRDGTMIDIYDRFGIQKPDDLDPMPFEAAWGKDGAVCVAHPRIAHSVTLDELAKNHPRLRDRLGSEACTEEVMRSHPEAILFNRSALP</sequence>
<feature type="domain" description="ADYC" evidence="1">
    <location>
        <begin position="31"/>
        <end position="197"/>
    </location>
</feature>
<evidence type="ECO:0000259" key="1">
    <source>
        <dbReference type="Pfam" id="PF20032"/>
    </source>
</evidence>
<protein>
    <recommendedName>
        <fullName evidence="1">ADYC domain-containing protein</fullName>
    </recommendedName>
</protein>
<gene>
    <name evidence="2" type="ORF">I2H36_06065</name>
</gene>
<accession>A0ABS0HQB3</accession>
<dbReference type="InterPro" id="IPR045426">
    <property type="entry name" value="ADYC"/>
</dbReference>
<proteinExistence type="predicted"/>
<evidence type="ECO:0000313" key="3">
    <source>
        <dbReference type="Proteomes" id="UP000611708"/>
    </source>
</evidence>
<reference evidence="2 3" key="1">
    <citation type="submission" date="2020-11" db="EMBL/GenBank/DDBJ databases">
        <authorList>
            <person name="Kim M.K."/>
        </authorList>
    </citation>
    <scope>NUCLEOTIDE SEQUENCE [LARGE SCALE GENOMIC DNA]</scope>
    <source>
        <strain evidence="2 3">BT290</strain>
    </source>
</reference>
<name>A0ABS0HQB3_9HYPH</name>
<keyword evidence="3" id="KW-1185">Reference proteome</keyword>
<dbReference type="Pfam" id="PF20032">
    <property type="entry name" value="ADYC"/>
    <property type="match status" value="1"/>
</dbReference>
<dbReference type="Proteomes" id="UP000611708">
    <property type="component" value="Unassembled WGS sequence"/>
</dbReference>
<organism evidence="2 3">
    <name type="scientific">Microvirga terrestris</name>
    <dbReference type="NCBI Taxonomy" id="2791024"/>
    <lineage>
        <taxon>Bacteria</taxon>
        <taxon>Pseudomonadati</taxon>
        <taxon>Pseudomonadota</taxon>
        <taxon>Alphaproteobacteria</taxon>
        <taxon>Hyphomicrobiales</taxon>
        <taxon>Methylobacteriaceae</taxon>
        <taxon>Microvirga</taxon>
    </lineage>
</organism>
<dbReference type="RefSeq" id="WP_196262968.1">
    <property type="nucleotide sequence ID" value="NZ_JADQDN010000002.1"/>
</dbReference>
<comment type="caution">
    <text evidence="2">The sequence shown here is derived from an EMBL/GenBank/DDBJ whole genome shotgun (WGS) entry which is preliminary data.</text>
</comment>
<evidence type="ECO:0000313" key="2">
    <source>
        <dbReference type="EMBL" id="MBF9195594.1"/>
    </source>
</evidence>